<feature type="compositionally biased region" description="Pro residues" evidence="1">
    <location>
        <begin position="318"/>
        <end position="329"/>
    </location>
</feature>
<organism evidence="2 3">
    <name type="scientific">Phlyctema vagabunda</name>
    <dbReference type="NCBI Taxonomy" id="108571"/>
    <lineage>
        <taxon>Eukaryota</taxon>
        <taxon>Fungi</taxon>
        <taxon>Dikarya</taxon>
        <taxon>Ascomycota</taxon>
        <taxon>Pezizomycotina</taxon>
        <taxon>Leotiomycetes</taxon>
        <taxon>Helotiales</taxon>
        <taxon>Dermateaceae</taxon>
        <taxon>Phlyctema</taxon>
    </lineage>
</organism>
<feature type="region of interest" description="Disordered" evidence="1">
    <location>
        <begin position="104"/>
        <end position="132"/>
    </location>
</feature>
<keyword evidence="3" id="KW-1185">Reference proteome</keyword>
<feature type="compositionally biased region" description="Basic and acidic residues" evidence="1">
    <location>
        <begin position="177"/>
        <end position="186"/>
    </location>
</feature>
<feature type="region of interest" description="Disordered" evidence="1">
    <location>
        <begin position="153"/>
        <end position="188"/>
    </location>
</feature>
<protein>
    <submittedName>
        <fullName evidence="2">Uncharacterized protein</fullName>
    </submittedName>
</protein>
<feature type="compositionally biased region" description="Polar residues" evidence="1">
    <location>
        <begin position="330"/>
        <end position="342"/>
    </location>
</feature>
<feature type="compositionally biased region" description="Basic and acidic residues" evidence="1">
    <location>
        <begin position="773"/>
        <end position="793"/>
    </location>
</feature>
<feature type="compositionally biased region" description="Polar residues" evidence="1">
    <location>
        <begin position="255"/>
        <end position="268"/>
    </location>
</feature>
<feature type="region of interest" description="Disordered" evidence="1">
    <location>
        <begin position="313"/>
        <end position="390"/>
    </location>
</feature>
<feature type="region of interest" description="Disordered" evidence="1">
    <location>
        <begin position="580"/>
        <end position="639"/>
    </location>
</feature>
<feature type="region of interest" description="Disordered" evidence="1">
    <location>
        <begin position="238"/>
        <end position="275"/>
    </location>
</feature>
<gene>
    <name evidence="2" type="ORF">PVAG01_01577</name>
</gene>
<dbReference type="EMBL" id="JBFCZG010000001">
    <property type="protein sequence ID" value="KAL3428068.1"/>
    <property type="molecule type" value="Genomic_DNA"/>
</dbReference>
<name>A0ABR4PXH0_9HELO</name>
<evidence type="ECO:0000313" key="3">
    <source>
        <dbReference type="Proteomes" id="UP001629113"/>
    </source>
</evidence>
<feature type="region of interest" description="Disordered" evidence="1">
    <location>
        <begin position="760"/>
        <end position="806"/>
    </location>
</feature>
<dbReference type="Proteomes" id="UP001629113">
    <property type="component" value="Unassembled WGS sequence"/>
</dbReference>
<accession>A0ABR4PXH0</accession>
<reference evidence="2 3" key="1">
    <citation type="submission" date="2024-06" db="EMBL/GenBank/DDBJ databases">
        <title>Complete genome of Phlyctema vagabunda strain 19-DSS-EL-015.</title>
        <authorList>
            <person name="Fiorenzani C."/>
        </authorList>
    </citation>
    <scope>NUCLEOTIDE SEQUENCE [LARGE SCALE GENOMIC DNA]</scope>
    <source>
        <strain evidence="2 3">19-DSS-EL-015</strain>
    </source>
</reference>
<feature type="compositionally biased region" description="Basic and acidic residues" evidence="1">
    <location>
        <begin position="619"/>
        <end position="639"/>
    </location>
</feature>
<sequence>MNEARRGISDDKIADEVVAQVLRLRNRVIVDGSPDIEGAPALNAYYHTNDPRERKAILSNDRGQILEELFSNGVDITGIADEGELQYLRSHYDEEHIRALMSGIPVRADTPENPRDPRDPVAGLTEPEEDREITQADIERWKGQFRDQAEQHYAGNRWPPTWNPINAPRPDIAQNQEDSRSVRSESVDSSLPLAQVHMNTAQSTAQQPATTQYPQNPEAYTEERLPETQEELDQEVAALASGAGFTDVPSPRPGQPQQGAPNRQNLGANSEEEERLRALDENYYRAIAAIEAGTDVPGDPPLEPVFLDRRIDNIQPPQQDPFPTIPPSAPSQTDLARSSSGSAKKDPVAGKAKARRGTNIGRCTGRGKVYTPGGHIVRERGNETEDPTPNTTEAAIVVDSDRSDVGADKMPKKKGISNAVAHEIRRVQREEKKTKASIKRDGDPSNFWEGIGAQKLYDPDVLPGSASDIPKYRFLGDRALSLIMSDITAYTGDLRYKYWPGDFGAAGMPLAERKNVGNPAVTKKGKVMVCHNGYVLKGNLKGDGLWEIEKLRPASKLDSGRNARCVPNIQNMPDLAMISQPVDSKSDDSELADSQSESDESIAATPPKVAKSAKAIGKATDEVKTEKATPTAKSKEKRTSTNDIYEILSDSEESVKDSVNDKAIAQRNMAIAIAGDVVQAAVEAIRRTRDDESSKVLAGDIKALFDKIEKVAPNMRLAMLSRSKLVRKEFKKSLVFPEKATDIADDELIDYDPEERLFYNASAGPEAVKPKKRADTPVSRKSDRIASKRRAADSDEESNPPPKKRK</sequence>
<feature type="compositionally biased region" description="Basic and acidic residues" evidence="1">
    <location>
        <begin position="109"/>
        <end position="119"/>
    </location>
</feature>
<proteinExistence type="predicted"/>
<evidence type="ECO:0000313" key="2">
    <source>
        <dbReference type="EMBL" id="KAL3428068.1"/>
    </source>
</evidence>
<evidence type="ECO:0000256" key="1">
    <source>
        <dbReference type="SAM" id="MobiDB-lite"/>
    </source>
</evidence>
<comment type="caution">
    <text evidence="2">The sequence shown here is derived from an EMBL/GenBank/DDBJ whole genome shotgun (WGS) entry which is preliminary data.</text>
</comment>